<dbReference type="EMBL" id="JAPTMU010000011">
    <property type="protein sequence ID" value="KAJ4935634.1"/>
    <property type="molecule type" value="Genomic_DNA"/>
</dbReference>
<feature type="compositionally biased region" description="Basic residues" evidence="1">
    <location>
        <begin position="18"/>
        <end position="28"/>
    </location>
</feature>
<reference evidence="2" key="1">
    <citation type="submission" date="2022-11" db="EMBL/GenBank/DDBJ databases">
        <title>Chromosome-level genome of Pogonophryne albipinna.</title>
        <authorList>
            <person name="Jo E."/>
        </authorList>
    </citation>
    <scope>NUCLEOTIDE SEQUENCE</scope>
    <source>
        <strain evidence="2">SGF0006</strain>
        <tissue evidence="2">Muscle</tissue>
    </source>
</reference>
<dbReference type="Proteomes" id="UP001219934">
    <property type="component" value="Unassembled WGS sequence"/>
</dbReference>
<evidence type="ECO:0000313" key="2">
    <source>
        <dbReference type="EMBL" id="KAJ4935634.1"/>
    </source>
</evidence>
<accession>A0AAD6B1Q8</accession>
<comment type="caution">
    <text evidence="2">The sequence shown here is derived from an EMBL/GenBank/DDBJ whole genome shotgun (WGS) entry which is preliminary data.</text>
</comment>
<gene>
    <name evidence="2" type="ORF">JOQ06_017165</name>
</gene>
<protein>
    <submittedName>
        <fullName evidence="2">Uncharacterized protein</fullName>
    </submittedName>
</protein>
<dbReference type="AlphaFoldDB" id="A0AAD6B1Q8"/>
<feature type="non-terminal residue" evidence="2">
    <location>
        <position position="1"/>
    </location>
</feature>
<evidence type="ECO:0000313" key="3">
    <source>
        <dbReference type="Proteomes" id="UP001219934"/>
    </source>
</evidence>
<keyword evidence="3" id="KW-1185">Reference proteome</keyword>
<name>A0AAD6B1Q8_9TELE</name>
<evidence type="ECO:0000256" key="1">
    <source>
        <dbReference type="SAM" id="MobiDB-lite"/>
    </source>
</evidence>
<proteinExistence type="predicted"/>
<sequence length="85" mass="8825">MPAARSSGDKSDLPGRVVVKHPPGRLRPPHPFNSSAGVVKRGGGSSMQQHNFCMHMSTGGDSSLDTGRDKQFGLPPTGTALGASR</sequence>
<organism evidence="2 3">
    <name type="scientific">Pogonophryne albipinna</name>
    <dbReference type="NCBI Taxonomy" id="1090488"/>
    <lineage>
        <taxon>Eukaryota</taxon>
        <taxon>Metazoa</taxon>
        <taxon>Chordata</taxon>
        <taxon>Craniata</taxon>
        <taxon>Vertebrata</taxon>
        <taxon>Euteleostomi</taxon>
        <taxon>Actinopterygii</taxon>
        <taxon>Neopterygii</taxon>
        <taxon>Teleostei</taxon>
        <taxon>Neoteleostei</taxon>
        <taxon>Acanthomorphata</taxon>
        <taxon>Eupercaria</taxon>
        <taxon>Perciformes</taxon>
        <taxon>Notothenioidei</taxon>
        <taxon>Pogonophryne</taxon>
    </lineage>
</organism>
<feature type="region of interest" description="Disordered" evidence="1">
    <location>
        <begin position="1"/>
        <end position="85"/>
    </location>
</feature>